<keyword evidence="2" id="KW-1185">Reference proteome</keyword>
<dbReference type="Proteomes" id="UP000765509">
    <property type="component" value="Unassembled WGS sequence"/>
</dbReference>
<feature type="non-terminal residue" evidence="1">
    <location>
        <position position="1"/>
    </location>
</feature>
<reference evidence="1" key="1">
    <citation type="submission" date="2021-03" db="EMBL/GenBank/DDBJ databases">
        <title>Draft genome sequence of rust myrtle Austropuccinia psidii MF-1, a brazilian biotype.</title>
        <authorList>
            <person name="Quecine M.C."/>
            <person name="Pachon D.M.R."/>
            <person name="Bonatelli M.L."/>
            <person name="Correr F.H."/>
            <person name="Franceschini L.M."/>
            <person name="Leite T.F."/>
            <person name="Margarido G.R.A."/>
            <person name="Almeida C.A."/>
            <person name="Ferrarezi J.A."/>
            <person name="Labate C.A."/>
        </authorList>
    </citation>
    <scope>NUCLEOTIDE SEQUENCE</scope>
    <source>
        <strain evidence="1">MF-1</strain>
    </source>
</reference>
<dbReference type="EMBL" id="AVOT02104478">
    <property type="protein sequence ID" value="MBW0579185.1"/>
    <property type="molecule type" value="Genomic_DNA"/>
</dbReference>
<accession>A0A9Q3PZU0</accession>
<protein>
    <submittedName>
        <fullName evidence="1">Uncharacterized protein</fullName>
    </submittedName>
</protein>
<evidence type="ECO:0000313" key="1">
    <source>
        <dbReference type="EMBL" id="MBW0579185.1"/>
    </source>
</evidence>
<proteinExistence type="predicted"/>
<organism evidence="1 2">
    <name type="scientific">Austropuccinia psidii MF-1</name>
    <dbReference type="NCBI Taxonomy" id="1389203"/>
    <lineage>
        <taxon>Eukaryota</taxon>
        <taxon>Fungi</taxon>
        <taxon>Dikarya</taxon>
        <taxon>Basidiomycota</taxon>
        <taxon>Pucciniomycotina</taxon>
        <taxon>Pucciniomycetes</taxon>
        <taxon>Pucciniales</taxon>
        <taxon>Sphaerophragmiaceae</taxon>
        <taxon>Austropuccinia</taxon>
    </lineage>
</organism>
<comment type="caution">
    <text evidence="1">The sequence shown here is derived from an EMBL/GenBank/DDBJ whole genome shotgun (WGS) entry which is preliminary data.</text>
</comment>
<gene>
    <name evidence="1" type="ORF">O181_118900</name>
</gene>
<name>A0A9Q3PZU0_9BASI</name>
<sequence>EIICTTQIYLGEDSGTGESPGRISRQLSAIDFTSYCSSRQRQSSHVSHENVTQSPSPLQHYLQCSGNFTSLASTSLTLCMLMRPHHPPDETPTLPSHLRPHHLLRFHTPTLTIFTLVYCPPNMPPTPLTILTLVVSPPNMPPTPLMILTLVESPPNMPPTPLTILTLVESPPNMPPTPLTNLMLVESPPDMPPTLPSHWLNPQCRL</sequence>
<dbReference type="AlphaFoldDB" id="A0A9Q3PZU0"/>
<evidence type="ECO:0000313" key="2">
    <source>
        <dbReference type="Proteomes" id="UP000765509"/>
    </source>
</evidence>